<feature type="compositionally biased region" description="Low complexity" evidence="1">
    <location>
        <begin position="707"/>
        <end position="722"/>
    </location>
</feature>
<feature type="compositionally biased region" description="Basic and acidic residues" evidence="1">
    <location>
        <begin position="388"/>
        <end position="398"/>
    </location>
</feature>
<feature type="compositionally biased region" description="Pro residues" evidence="1">
    <location>
        <begin position="1131"/>
        <end position="1144"/>
    </location>
</feature>
<gene>
    <name evidence="3" type="ORF">PHISCL_08452</name>
</gene>
<evidence type="ECO:0000259" key="2">
    <source>
        <dbReference type="PROSITE" id="PS50829"/>
    </source>
</evidence>
<feature type="domain" description="GYF" evidence="2">
    <location>
        <begin position="738"/>
        <end position="793"/>
    </location>
</feature>
<feature type="compositionally biased region" description="Polar residues" evidence="1">
    <location>
        <begin position="677"/>
        <end position="702"/>
    </location>
</feature>
<protein>
    <submittedName>
        <fullName evidence="3">GYF domain protein</fullName>
    </submittedName>
</protein>
<feature type="region of interest" description="Disordered" evidence="1">
    <location>
        <begin position="1046"/>
        <end position="1388"/>
    </location>
</feature>
<accession>A0A3A2Z7Y2</accession>
<sequence length="1512" mass="160246">MPSPLPSSFASAAAGNTDLSARRGDNSASGEWSRPRMNGATQTFRRPSVATNPSHNRETNQSTTASTSTAAAYIPPHMSSNYQSSMTRNGAANDIRYSKEQLLNLYKAQRESGNLGKDVADYFVADWNPHVETSALNGAWGKRDDMKDAPSGPEVCWDHGGNVEPLGLMDMTDDEKEMFSVSVNSPLKPPPSNISRDNAASGPGGRKLSVSYNQGHVNHYNTSSPSSGRPGPRRRETGDSVGNSMSPTAGGSRFFRDESNTSTPPPSLLRRKTDFRDASKMEERDKDGEVASPIGSLKRSTTNPLATGLSGSSSPWGTASQSASFSPMGSFGAFSLGGNSAQSPSMEKKSAFGSLRGESRFKGLLSKDSSEDISASAKEKSSLGGLDRLPERDSEKRSQSPWGENVRTRTGRSETNPFAEEPRSGSAALGGSQDIPPSQDPDPLGFSAFGMTSSIPGFRELMQSHENSRNPTPSLLQGHEPTSPTNTNPYQSPHGEKVDDDVDTDGSDIQNTQHPGLSGFRDPSGPFGSMRRVGSGLDLPSVDRSQTSSATGSRNFPSLGGLGGLSSLGGASGWPSNAAVGTPTREKSAFASGFGDPIFGTMSDLQSPSLSTLGGGGSLFSPTAGISGTGSIGRSSKLGSLFPAALQEQMQGDHTRQEFGGLDDGARQLDQADKTGQPGQPTSLSASQTPVSAVGSITTSMPSHDVPQTSQTPAQSSSNPTPGSVPPAQQRTMVMPDRMRWIYRDPQGNIQGPWTGLEMHDWFKAGFFSPDLQIKKLEDPEFEPLAQLVRRIGNSREPFLVPQIGIPHGPDPGAASWTASTSGTAQPPFPGSFPSFGTTLTAEQQNALERRKQEEQYLMARQKEHLAQQQALMKQMQLHNVPHGINPHQLQHHSSAHSLHSQPSFGSLASPLGYQPSPIQGPMQQQQPQNAPGFFDTGAPMRQNTLPNVGPHMLGADLGTSQDQLPALLDRLNVNRPEPFAFGSPSSFAGRQPENLIHPQQVATMLQDRARLQQEQEQFDSAHGDSLFDQQAREERLRQFHAMRAQEGESGMRTAEGLPTHPAAPPSQQGATHATTQESQTTATADESGLSLSQQVQKAASVQRQQQEEEKQQSQSSDTAWSTKNESGMPRPFPPPPSASPLPAPAAQRSRQNVAESLAANSRSQTQTPVEAPTTSIAPWARDANELPKGPSLKEIQEAEARSAAQREEVAAAARRAQLLAEQERISQSQAQAAPGLPSTANWASGGSATPTSGSVWNNNGQPATGAKKTLAQIQKEEEARKQRVAAASAAASAASQVASPSPTQSAQSTVKRYADLASKAPAPATTTASSGAWTTVGAGGKPKPSPAGPAAPRSVSGTVAAAPTAPKPKPVVAPRTVSVSSTPPANPNRAMEEFTKWAKLSLGKGLNSNINVDDFVQQLVLLPAEAEIISDSVYANSQTLDGRRFAEEFIRRRKLADKGIVDPVAASAFAEQKNGGEWSEVAKKGSSNAHREDDGSSAAFRVVAPRKKGKR</sequence>
<dbReference type="InterPro" id="IPR003169">
    <property type="entry name" value="GYF"/>
</dbReference>
<feature type="compositionally biased region" description="Low complexity" evidence="1">
    <location>
        <begin position="432"/>
        <end position="443"/>
    </location>
</feature>
<feature type="compositionally biased region" description="Polar residues" evidence="1">
    <location>
        <begin position="298"/>
        <end position="327"/>
    </location>
</feature>
<feature type="compositionally biased region" description="Gly residues" evidence="1">
    <location>
        <begin position="560"/>
        <end position="572"/>
    </location>
</feature>
<dbReference type="Gene3D" id="3.30.1490.40">
    <property type="match status" value="1"/>
</dbReference>
<dbReference type="OrthoDB" id="48509at2759"/>
<feature type="compositionally biased region" description="Low complexity" evidence="1">
    <location>
        <begin position="62"/>
        <end position="72"/>
    </location>
</feature>
<feature type="compositionally biased region" description="Polar residues" evidence="1">
    <location>
        <begin position="1152"/>
        <end position="1177"/>
    </location>
</feature>
<feature type="compositionally biased region" description="Low complexity" evidence="1">
    <location>
        <begin position="1318"/>
        <end position="1337"/>
    </location>
</feature>
<dbReference type="InterPro" id="IPR051640">
    <property type="entry name" value="GRB10-interact_GYF"/>
</dbReference>
<feature type="region of interest" description="Disordered" evidence="1">
    <location>
        <begin position="182"/>
        <end position="730"/>
    </location>
</feature>
<proteinExistence type="predicted"/>
<feature type="region of interest" description="Disordered" evidence="1">
    <location>
        <begin position="142"/>
        <end position="161"/>
    </location>
</feature>
<feature type="compositionally biased region" description="Polar residues" evidence="1">
    <location>
        <begin position="469"/>
        <end position="491"/>
    </location>
</feature>
<feature type="compositionally biased region" description="Low complexity" evidence="1">
    <location>
        <begin position="1285"/>
        <end position="1311"/>
    </location>
</feature>
<feature type="compositionally biased region" description="Polar residues" evidence="1">
    <location>
        <begin position="1090"/>
        <end position="1102"/>
    </location>
</feature>
<dbReference type="CDD" id="cd00072">
    <property type="entry name" value="GYF"/>
    <property type="match status" value="1"/>
</dbReference>
<feature type="compositionally biased region" description="Polar residues" evidence="1">
    <location>
        <begin position="240"/>
        <end position="249"/>
    </location>
</feature>
<dbReference type="SMART" id="SM00444">
    <property type="entry name" value="GYF"/>
    <property type="match status" value="1"/>
</dbReference>
<dbReference type="InterPro" id="IPR035445">
    <property type="entry name" value="GYF-like_dom_sf"/>
</dbReference>
<dbReference type="PROSITE" id="PS50829">
    <property type="entry name" value="GYF"/>
    <property type="match status" value="1"/>
</dbReference>
<dbReference type="PANTHER" id="PTHR14445:SF36">
    <property type="entry name" value="FI03272P-RELATED"/>
    <property type="match status" value="1"/>
</dbReference>
<dbReference type="Proteomes" id="UP000266188">
    <property type="component" value="Unassembled WGS sequence"/>
</dbReference>
<feature type="compositionally biased region" description="Low complexity" evidence="1">
    <location>
        <begin position="1351"/>
        <end position="1365"/>
    </location>
</feature>
<dbReference type="Pfam" id="PF02213">
    <property type="entry name" value="GYF"/>
    <property type="match status" value="1"/>
</dbReference>
<feature type="compositionally biased region" description="Polar residues" evidence="1">
    <location>
        <begin position="39"/>
        <end position="54"/>
    </location>
</feature>
<feature type="compositionally biased region" description="Basic and acidic residues" evidence="1">
    <location>
        <begin position="1195"/>
        <end position="1210"/>
    </location>
</feature>
<feature type="compositionally biased region" description="Low complexity" evidence="1">
    <location>
        <begin position="1"/>
        <end position="14"/>
    </location>
</feature>
<name>A0A3A2Z7Y2_9EURO</name>
<feature type="compositionally biased region" description="Low complexity" evidence="1">
    <location>
        <begin position="1244"/>
        <end position="1255"/>
    </location>
</feature>
<feature type="compositionally biased region" description="Low complexity" evidence="1">
    <location>
        <begin position="1071"/>
        <end position="1085"/>
    </location>
</feature>
<dbReference type="STRING" id="2070753.A0A3A2Z7Y2"/>
<comment type="caution">
    <text evidence="3">The sequence shown here is derived from an EMBL/GenBank/DDBJ whole genome shotgun (WGS) entry which is preliminary data.</text>
</comment>
<evidence type="ECO:0000313" key="3">
    <source>
        <dbReference type="EMBL" id="RJE19212.1"/>
    </source>
</evidence>
<dbReference type="GO" id="GO:0005829">
    <property type="term" value="C:cytosol"/>
    <property type="evidence" value="ECO:0007669"/>
    <property type="project" value="TreeGrafter"/>
</dbReference>
<evidence type="ECO:0000313" key="4">
    <source>
        <dbReference type="Proteomes" id="UP000266188"/>
    </source>
</evidence>
<feature type="compositionally biased region" description="Basic and acidic residues" evidence="1">
    <location>
        <begin position="664"/>
        <end position="673"/>
    </location>
</feature>
<feature type="compositionally biased region" description="Basic and acidic residues" evidence="1">
    <location>
        <begin position="271"/>
        <end position="289"/>
    </location>
</feature>
<feature type="compositionally biased region" description="Low complexity" evidence="1">
    <location>
        <begin position="1211"/>
        <end position="1221"/>
    </location>
</feature>
<dbReference type="EMBL" id="MVGC01000435">
    <property type="protein sequence ID" value="RJE19212.1"/>
    <property type="molecule type" value="Genomic_DNA"/>
</dbReference>
<feature type="region of interest" description="Disordered" evidence="1">
    <location>
        <begin position="1476"/>
        <end position="1512"/>
    </location>
</feature>
<dbReference type="SUPFAM" id="SSF55277">
    <property type="entry name" value="GYF domain"/>
    <property type="match status" value="1"/>
</dbReference>
<organism evidence="3 4">
    <name type="scientific">Aspergillus sclerotialis</name>
    <dbReference type="NCBI Taxonomy" id="2070753"/>
    <lineage>
        <taxon>Eukaryota</taxon>
        <taxon>Fungi</taxon>
        <taxon>Dikarya</taxon>
        <taxon>Ascomycota</taxon>
        <taxon>Pezizomycotina</taxon>
        <taxon>Eurotiomycetes</taxon>
        <taxon>Eurotiomycetidae</taxon>
        <taxon>Eurotiales</taxon>
        <taxon>Aspergillaceae</taxon>
        <taxon>Aspergillus</taxon>
        <taxon>Aspergillus subgen. Polypaecilum</taxon>
    </lineage>
</organism>
<dbReference type="PANTHER" id="PTHR14445">
    <property type="entry name" value="GRB10 INTERACTING GYF PROTEIN"/>
    <property type="match status" value="1"/>
</dbReference>
<keyword evidence="4" id="KW-1185">Reference proteome</keyword>
<feature type="region of interest" description="Disordered" evidence="1">
    <location>
        <begin position="1"/>
        <end position="86"/>
    </location>
</feature>
<evidence type="ECO:0000256" key="1">
    <source>
        <dbReference type="SAM" id="MobiDB-lite"/>
    </source>
</evidence>
<feature type="compositionally biased region" description="Polar residues" evidence="1">
    <location>
        <begin position="543"/>
        <end position="556"/>
    </location>
</feature>
<feature type="compositionally biased region" description="Polar residues" evidence="1">
    <location>
        <begin position="210"/>
        <end position="222"/>
    </location>
</feature>
<reference evidence="4" key="1">
    <citation type="submission" date="2017-02" db="EMBL/GenBank/DDBJ databases">
        <authorList>
            <person name="Tafer H."/>
            <person name="Lopandic K."/>
        </authorList>
    </citation>
    <scope>NUCLEOTIDE SEQUENCE [LARGE SCALE GENOMIC DNA]</scope>
    <source>
        <strain evidence="4">CBS 366.77</strain>
    </source>
</reference>